<dbReference type="Pfam" id="PF05762">
    <property type="entry name" value="VWA_CoxE"/>
    <property type="match status" value="1"/>
</dbReference>
<dbReference type="AlphaFoldDB" id="A0A8J3K0K7"/>
<comment type="caution">
    <text evidence="1">The sequence shown here is derived from an EMBL/GenBank/DDBJ whole genome shotgun (WGS) entry which is preliminary data.</text>
</comment>
<dbReference type="PANTHER" id="PTHR39338:SF7">
    <property type="entry name" value="BLL6692 PROTEIN"/>
    <property type="match status" value="1"/>
</dbReference>
<evidence type="ECO:0000313" key="2">
    <source>
        <dbReference type="Proteomes" id="UP000619293"/>
    </source>
</evidence>
<dbReference type="InterPro" id="IPR008912">
    <property type="entry name" value="Uncharacterised_CoxE"/>
</dbReference>
<reference evidence="1 2" key="1">
    <citation type="submission" date="2021-01" db="EMBL/GenBank/DDBJ databases">
        <title>Whole genome shotgun sequence of Catellatospora chokoriensis NBRC 107358.</title>
        <authorList>
            <person name="Komaki H."/>
            <person name="Tamura T."/>
        </authorList>
    </citation>
    <scope>NUCLEOTIDE SEQUENCE [LARGE SCALE GENOMIC DNA]</scope>
    <source>
        <strain evidence="1 2">NBRC 107358</strain>
    </source>
</reference>
<name>A0A8J3K0K7_9ACTN</name>
<dbReference type="Proteomes" id="UP000619293">
    <property type="component" value="Unassembled WGS sequence"/>
</dbReference>
<dbReference type="EMBL" id="BONG01000021">
    <property type="protein sequence ID" value="GIF90262.1"/>
    <property type="molecule type" value="Genomic_DNA"/>
</dbReference>
<gene>
    <name evidence="1" type="ORF">Cch02nite_37060</name>
</gene>
<accession>A0A8J3K0K7</accession>
<organism evidence="1 2">
    <name type="scientific">Catellatospora chokoriensis</name>
    <dbReference type="NCBI Taxonomy" id="310353"/>
    <lineage>
        <taxon>Bacteria</taxon>
        <taxon>Bacillati</taxon>
        <taxon>Actinomycetota</taxon>
        <taxon>Actinomycetes</taxon>
        <taxon>Micromonosporales</taxon>
        <taxon>Micromonosporaceae</taxon>
        <taxon>Catellatospora</taxon>
    </lineage>
</organism>
<sequence length="392" mass="43033">MTARLPDFLYEVISHVRRQGLLLGIDECVALRRALSAGFGLESDTDLVRVCVALWATTREEGDAIRSAFARTELPRWNLASPSVDSGHTSVNGSGIASHPAAIAATEPGIELQEVPALDVTIARRVPKGPGRHRLPAIPIAAQQDPSLIYHPHYPLSQREIAQIWRRLRRPRRDGPAVELDPTATLHEFARSGVATPPMIVATRRNTASVLVLVDRRGSMTPFHDYTDHVLYAITKHAQLDAVSTAYFRNVLGRSAQHDLIDQLPEPWIPALDAIARQITPLRNGRLYRDAELVTPLELNSISKASGVLIISDAGAARGCWSATRVVDTVAMLATLRGIGSAMAWLNPLKSQRWSRTTAEHIARQVPMFSLTREGMYAAVDVLRGRPAEPAR</sequence>
<proteinExistence type="predicted"/>
<dbReference type="RefSeq" id="WP_191839593.1">
    <property type="nucleotide sequence ID" value="NZ_BAAALB010000009.1"/>
</dbReference>
<protein>
    <recommendedName>
        <fullName evidence="3">VWA domain containing CoxE-like protein</fullName>
    </recommendedName>
</protein>
<evidence type="ECO:0008006" key="3">
    <source>
        <dbReference type="Google" id="ProtNLM"/>
    </source>
</evidence>
<dbReference type="PANTHER" id="PTHR39338">
    <property type="entry name" value="BLL5662 PROTEIN-RELATED"/>
    <property type="match status" value="1"/>
</dbReference>
<evidence type="ECO:0000313" key="1">
    <source>
        <dbReference type="EMBL" id="GIF90262.1"/>
    </source>
</evidence>
<keyword evidence="2" id="KW-1185">Reference proteome</keyword>